<dbReference type="Gene3D" id="1.10.238.10">
    <property type="entry name" value="EF-hand"/>
    <property type="match status" value="3"/>
</dbReference>
<dbReference type="InterPro" id="IPR011992">
    <property type="entry name" value="EF-hand-dom_pair"/>
</dbReference>
<organism evidence="3 4">
    <name type="scientific">Sphagnurus paluster</name>
    <dbReference type="NCBI Taxonomy" id="117069"/>
    <lineage>
        <taxon>Eukaryota</taxon>
        <taxon>Fungi</taxon>
        <taxon>Dikarya</taxon>
        <taxon>Basidiomycota</taxon>
        <taxon>Agaricomycotina</taxon>
        <taxon>Agaricomycetes</taxon>
        <taxon>Agaricomycetidae</taxon>
        <taxon>Agaricales</taxon>
        <taxon>Tricholomatineae</taxon>
        <taxon>Lyophyllaceae</taxon>
        <taxon>Sphagnurus</taxon>
    </lineage>
</organism>
<dbReference type="AlphaFoldDB" id="A0A9P7K5Z9"/>
<accession>A0A9P7K5Z9</accession>
<feature type="domain" description="EH" evidence="2">
    <location>
        <begin position="11"/>
        <end position="108"/>
    </location>
</feature>
<sequence length="868" mass="96736">MTARLSPSEQEQELITRIYNQAGSSPPGVIEGQTACEILTSSVELSPIVLSAIWDIADERKDGYLSETGVAVALRLIGWAQSGEEVCRGLVSMPGPLAQFKMKPGSPNMASKLPPFTQNDRETFQKAFEECCPKYGLLDGEHAQEAFSQFDISPKDFWQIWNLADRQKRGALDKHEFALAMYFIRALLLGQLTSLPISTPAELLEQIITVYTASDNQRNSPPRSSLAPNFDGSTACLSPADAGAEAQDTSGVPSLSPSRSPKLLTDFVPYSKPSDSPTRPTKPTRKPPPGPAVPINGHSKPSSPILRSTNSTRKPPPPPLPKLSTATQEFIRSPPPINPLRPRKSPKPDLPQSPAVTSPSRNALSISKEAMDWGTEPQGKANADEQFDSLDLQNAGHIEGDLFTKFISNFQLLPEDLARVRYLADINKDNRITREGFAIALHFVEQQLFGAELELPPKLPLSLIPPTLRTSKSNTVSLRHVSTISPSTLKKPRMELRRRSSGPPIPPKPISPFFGNHHTDPVITTTLNNMRPVSPKDNHVPEQPSVNLDEHRALERENLFLSTKVEELSAQIDAQREVRVTNITLTRENKALTAKIQEMEQITSELLQANETNPMLEIIQQQNRDLTQRLKLLENAEEQRSELERRIDGIMQENRDLGARLREVREAAEVTATRAKEEADGLRRAVEVLEEENAGLRRRAGEMERTISSAGPGPDGVTNVRELELLMSDITRENEGLKEKLRQMQQSTTSLLLLSGNGHVEHDEMRRENQRLARQVEELEELTRQLQRSSEDNELQRVLRDVTHENDALKGSMREIRQEMERLQSSSSRVGPLQQEIGDLKAEIVSLRLQLSSVPTEDRSVPPPAYED</sequence>
<dbReference type="SMART" id="SM00027">
    <property type="entry name" value="EH"/>
    <property type="match status" value="3"/>
</dbReference>
<dbReference type="SUPFAM" id="SSF47473">
    <property type="entry name" value="EF-hand"/>
    <property type="match status" value="2"/>
</dbReference>
<feature type="compositionally biased region" description="Low complexity" evidence="1">
    <location>
        <begin position="253"/>
        <end position="264"/>
    </location>
</feature>
<evidence type="ECO:0000259" key="2">
    <source>
        <dbReference type="PROSITE" id="PS50031"/>
    </source>
</evidence>
<dbReference type="GO" id="GO:0016197">
    <property type="term" value="P:endosomal transport"/>
    <property type="evidence" value="ECO:0007669"/>
    <property type="project" value="TreeGrafter"/>
</dbReference>
<keyword evidence="4" id="KW-1185">Reference proteome</keyword>
<dbReference type="PANTHER" id="PTHR11216">
    <property type="entry name" value="EH DOMAIN"/>
    <property type="match status" value="1"/>
</dbReference>
<dbReference type="GO" id="GO:0006897">
    <property type="term" value="P:endocytosis"/>
    <property type="evidence" value="ECO:0007669"/>
    <property type="project" value="TreeGrafter"/>
</dbReference>
<dbReference type="GO" id="GO:0005886">
    <property type="term" value="C:plasma membrane"/>
    <property type="evidence" value="ECO:0007669"/>
    <property type="project" value="TreeGrafter"/>
</dbReference>
<feature type="region of interest" description="Disordered" evidence="1">
    <location>
        <begin position="492"/>
        <end position="516"/>
    </location>
</feature>
<feature type="domain" description="EH" evidence="2">
    <location>
        <begin position="379"/>
        <end position="470"/>
    </location>
</feature>
<gene>
    <name evidence="3" type="ORF">H0H81_000818</name>
</gene>
<dbReference type="PROSITE" id="PS50031">
    <property type="entry name" value="EH"/>
    <property type="match status" value="3"/>
</dbReference>
<feature type="region of interest" description="Disordered" evidence="1">
    <location>
        <begin position="215"/>
        <end position="362"/>
    </location>
</feature>
<protein>
    <recommendedName>
        <fullName evidence="2">EH domain-containing protein</fullName>
    </recommendedName>
</protein>
<feature type="region of interest" description="Disordered" evidence="1">
    <location>
        <begin position="697"/>
        <end position="717"/>
    </location>
</feature>
<reference evidence="3" key="2">
    <citation type="submission" date="2021-10" db="EMBL/GenBank/DDBJ databases">
        <title>Phylogenomics reveals ancestral predisposition of the termite-cultivated fungus Termitomyces towards a domesticated lifestyle.</title>
        <authorList>
            <person name="Auxier B."/>
            <person name="Grum-Grzhimaylo A."/>
            <person name="Cardenas M.E."/>
            <person name="Lodge J.D."/>
            <person name="Laessoe T."/>
            <person name="Pedersen O."/>
            <person name="Smith M.E."/>
            <person name="Kuyper T.W."/>
            <person name="Franco-Molano E.A."/>
            <person name="Baroni T.J."/>
            <person name="Aanen D.K."/>
        </authorList>
    </citation>
    <scope>NUCLEOTIDE SEQUENCE</scope>
    <source>
        <strain evidence="3">D49</strain>
    </source>
</reference>
<dbReference type="Proteomes" id="UP000717328">
    <property type="component" value="Unassembled WGS sequence"/>
</dbReference>
<feature type="domain" description="EH" evidence="2">
    <location>
        <begin position="120"/>
        <end position="205"/>
    </location>
</feature>
<dbReference type="EMBL" id="JABCKI010005770">
    <property type="protein sequence ID" value="KAG5638293.1"/>
    <property type="molecule type" value="Genomic_DNA"/>
</dbReference>
<feature type="compositionally biased region" description="Polar residues" evidence="1">
    <location>
        <begin position="299"/>
        <end position="313"/>
    </location>
</feature>
<dbReference type="InterPro" id="IPR000261">
    <property type="entry name" value="EH_dom"/>
</dbReference>
<evidence type="ECO:0000256" key="1">
    <source>
        <dbReference type="SAM" id="MobiDB-lite"/>
    </source>
</evidence>
<dbReference type="Pfam" id="PF12763">
    <property type="entry name" value="EH"/>
    <property type="match status" value="3"/>
</dbReference>
<feature type="compositionally biased region" description="Low complexity" evidence="1">
    <location>
        <begin position="271"/>
        <end position="281"/>
    </location>
</feature>
<evidence type="ECO:0000313" key="4">
    <source>
        <dbReference type="Proteomes" id="UP000717328"/>
    </source>
</evidence>
<dbReference type="GO" id="GO:0005737">
    <property type="term" value="C:cytoplasm"/>
    <property type="evidence" value="ECO:0007669"/>
    <property type="project" value="TreeGrafter"/>
</dbReference>
<feature type="compositionally biased region" description="Polar residues" evidence="1">
    <location>
        <begin position="215"/>
        <end position="236"/>
    </location>
</feature>
<name>A0A9P7K5Z9_9AGAR</name>
<dbReference type="OrthoDB" id="524326at2759"/>
<reference evidence="3" key="1">
    <citation type="submission" date="2021-02" db="EMBL/GenBank/DDBJ databases">
        <authorList>
            <person name="Nieuwenhuis M."/>
            <person name="Van De Peppel L.J.J."/>
        </authorList>
    </citation>
    <scope>NUCLEOTIDE SEQUENCE</scope>
    <source>
        <strain evidence="3">D49</strain>
    </source>
</reference>
<comment type="caution">
    <text evidence="3">The sequence shown here is derived from an EMBL/GenBank/DDBJ whole genome shotgun (WGS) entry which is preliminary data.</text>
</comment>
<proteinExistence type="predicted"/>
<evidence type="ECO:0000313" key="3">
    <source>
        <dbReference type="EMBL" id="KAG5638293.1"/>
    </source>
</evidence>